<dbReference type="Proteomes" id="UP000801492">
    <property type="component" value="Unassembled WGS sequence"/>
</dbReference>
<dbReference type="PANTHER" id="PTHR47055:SF3">
    <property type="entry name" value="PHORBOL-ESTER_DAG-TYPE DOMAIN-CONTAINING PROTEIN"/>
    <property type="match status" value="1"/>
</dbReference>
<dbReference type="EMBL" id="VTPC01090646">
    <property type="protein sequence ID" value="KAF2882184.1"/>
    <property type="molecule type" value="Genomic_DNA"/>
</dbReference>
<sequence length="138" mass="15833">MMKFYIDTITLLLPNNAYSNVTNEDSGDEKNVGIKNLPSKVEVSSKNKSDKFAKVKPLVLHENNKFMEHAYIKENHSVEECMVPYTGRHGHSSASNKSELHYDRMNYYVIPQEKQTKCALYCLHTLLCDRPPARAVKI</sequence>
<protein>
    <submittedName>
        <fullName evidence="1">Uncharacterized protein</fullName>
    </submittedName>
</protein>
<dbReference type="GO" id="GO:0043565">
    <property type="term" value="F:sequence-specific DNA binding"/>
    <property type="evidence" value="ECO:0007669"/>
    <property type="project" value="TreeGrafter"/>
</dbReference>
<dbReference type="PANTHER" id="PTHR47055">
    <property type="entry name" value="DDE_TNP_1_7 DOMAIN-CONTAINING PROTEIN"/>
    <property type="match status" value="1"/>
</dbReference>
<keyword evidence="2" id="KW-1185">Reference proteome</keyword>
<proteinExistence type="predicted"/>
<organism evidence="1 2">
    <name type="scientific">Ignelater luminosus</name>
    <name type="common">Cucubano</name>
    <name type="synonym">Pyrophorus luminosus</name>
    <dbReference type="NCBI Taxonomy" id="2038154"/>
    <lineage>
        <taxon>Eukaryota</taxon>
        <taxon>Metazoa</taxon>
        <taxon>Ecdysozoa</taxon>
        <taxon>Arthropoda</taxon>
        <taxon>Hexapoda</taxon>
        <taxon>Insecta</taxon>
        <taxon>Pterygota</taxon>
        <taxon>Neoptera</taxon>
        <taxon>Endopterygota</taxon>
        <taxon>Coleoptera</taxon>
        <taxon>Polyphaga</taxon>
        <taxon>Elateriformia</taxon>
        <taxon>Elateroidea</taxon>
        <taxon>Elateridae</taxon>
        <taxon>Agrypninae</taxon>
        <taxon>Pyrophorini</taxon>
        <taxon>Ignelater</taxon>
    </lineage>
</organism>
<dbReference type="AlphaFoldDB" id="A0A8K0C9Y6"/>
<comment type="caution">
    <text evidence="1">The sequence shown here is derived from an EMBL/GenBank/DDBJ whole genome shotgun (WGS) entry which is preliminary data.</text>
</comment>
<reference evidence="1" key="1">
    <citation type="submission" date="2019-08" db="EMBL/GenBank/DDBJ databases">
        <title>The genome of the North American firefly Photinus pyralis.</title>
        <authorList>
            <consortium name="Photinus pyralis genome working group"/>
            <person name="Fallon T.R."/>
            <person name="Sander Lower S.E."/>
            <person name="Weng J.-K."/>
        </authorList>
    </citation>
    <scope>NUCLEOTIDE SEQUENCE</scope>
    <source>
        <strain evidence="1">TRF0915ILg1</strain>
        <tissue evidence="1">Whole body</tissue>
    </source>
</reference>
<dbReference type="InterPro" id="IPR052638">
    <property type="entry name" value="PiggyBac_TE-derived"/>
</dbReference>
<accession>A0A8K0C9Y6</accession>
<name>A0A8K0C9Y6_IGNLU</name>
<gene>
    <name evidence="1" type="ORF">ILUMI_23985</name>
</gene>
<evidence type="ECO:0000313" key="1">
    <source>
        <dbReference type="EMBL" id="KAF2882184.1"/>
    </source>
</evidence>
<evidence type="ECO:0000313" key="2">
    <source>
        <dbReference type="Proteomes" id="UP000801492"/>
    </source>
</evidence>